<accession>C7XWU2</accession>
<feature type="transmembrane region" description="Helical" evidence="1">
    <location>
        <begin position="63"/>
        <end position="83"/>
    </location>
</feature>
<dbReference type="STRING" id="575594.HMPREF0501_01095"/>
<sequence length="222" mass="26188">MITIQTTRFSYRWQLRGFFFLWIIFLKLVMKAPYNFMAFNTFLGYIPIEISFHLPRLADRRSLLFWLTSLIWLLFYPNAPYVLTDLFHLSWLHPHTNVSGILKSTPSIWLIFAIMIISAFCCVLIGSLELLNTSGLIAKVLAPHYPQLRYLLMVIFATCSSIGIYIGRFLRLHSIYMLITPSWFWRQILSVMTWNACQFIIILTVLQLIICWFVHLLLVLRN</sequence>
<evidence type="ECO:0000313" key="3">
    <source>
        <dbReference type="Proteomes" id="UP000003987"/>
    </source>
</evidence>
<keyword evidence="1" id="KW-1133">Transmembrane helix</keyword>
<dbReference type="HOGENOM" id="CLU_081833_2_0_9"/>
<dbReference type="InterPro" id="IPR009793">
    <property type="entry name" value="DUF1361"/>
</dbReference>
<keyword evidence="1" id="KW-0812">Transmembrane</keyword>
<evidence type="ECO:0000313" key="2">
    <source>
        <dbReference type="EMBL" id="EEU30090.1"/>
    </source>
</evidence>
<protein>
    <recommendedName>
        <fullName evidence="4">DUF1361 domain-containing protein</fullName>
    </recommendedName>
</protein>
<dbReference type="AlphaFoldDB" id="C7XWU2"/>
<evidence type="ECO:0000256" key="1">
    <source>
        <dbReference type="SAM" id="Phobius"/>
    </source>
</evidence>
<dbReference type="Proteomes" id="UP000003987">
    <property type="component" value="Unassembled WGS sequence"/>
</dbReference>
<organism evidence="2 3">
    <name type="scientific">Limosilactobacillus coleohominis 101-4-CHN</name>
    <dbReference type="NCBI Taxonomy" id="575594"/>
    <lineage>
        <taxon>Bacteria</taxon>
        <taxon>Bacillati</taxon>
        <taxon>Bacillota</taxon>
        <taxon>Bacilli</taxon>
        <taxon>Lactobacillales</taxon>
        <taxon>Lactobacillaceae</taxon>
        <taxon>Limosilactobacillus</taxon>
    </lineage>
</organism>
<feature type="transmembrane region" description="Helical" evidence="1">
    <location>
        <begin position="199"/>
        <end position="220"/>
    </location>
</feature>
<keyword evidence="3" id="KW-1185">Reference proteome</keyword>
<feature type="transmembrane region" description="Helical" evidence="1">
    <location>
        <begin position="151"/>
        <end position="179"/>
    </location>
</feature>
<dbReference type="RefSeq" id="WP_006916950.1">
    <property type="nucleotide sequence ID" value="NZ_GG698804.1"/>
</dbReference>
<evidence type="ECO:0008006" key="4">
    <source>
        <dbReference type="Google" id="ProtNLM"/>
    </source>
</evidence>
<name>C7XWU2_9LACO</name>
<dbReference type="eggNOG" id="COG4330">
    <property type="taxonomic scope" value="Bacteria"/>
</dbReference>
<dbReference type="Pfam" id="PF07099">
    <property type="entry name" value="DUF1361"/>
    <property type="match status" value="1"/>
</dbReference>
<feature type="transmembrane region" description="Helical" evidence="1">
    <location>
        <begin position="12"/>
        <end position="30"/>
    </location>
</feature>
<dbReference type="EMBL" id="GG698804">
    <property type="protein sequence ID" value="EEU30090.1"/>
    <property type="molecule type" value="Genomic_DNA"/>
</dbReference>
<reference evidence="2 3" key="1">
    <citation type="submission" date="2009-06" db="EMBL/GenBank/DDBJ databases">
        <title>The Genome Sequence of Lactobacillus coleohominis strain 101-4-CHN.</title>
        <authorList>
            <consortium name="The Broad Institute Genome Sequencing Platform"/>
            <person name="Ward D."/>
            <person name="Young S.K."/>
            <person name="Zeng Q."/>
            <person name="Koehrsen M."/>
            <person name="Alvarado L."/>
            <person name="Berlin A."/>
            <person name="Borenstein D."/>
            <person name="Chen Z."/>
            <person name="Engels R."/>
            <person name="Freedman E."/>
            <person name="Gellesch M."/>
            <person name="Goldberg J."/>
            <person name="Griggs A."/>
            <person name="Gujja S."/>
            <person name="Heiman D."/>
            <person name="Hepburn T."/>
            <person name="Howarth C."/>
            <person name="Jen D."/>
            <person name="Larson L."/>
            <person name="Lewis B."/>
            <person name="Mehta T."/>
            <person name="Park D."/>
            <person name="Pearson M."/>
            <person name="Roberts A."/>
            <person name="Saif S."/>
            <person name="Shea T."/>
            <person name="Shenoy N."/>
            <person name="Sisk P."/>
            <person name="Stolte C."/>
            <person name="Sykes S."/>
            <person name="Walk T."/>
            <person name="White J."/>
            <person name="Yandava C."/>
            <person name="Liu Y."/>
            <person name="Xu Q."/>
            <person name="Lander E."/>
            <person name="Nusbaum C."/>
            <person name="Galagan J."/>
            <person name="Birren B."/>
        </authorList>
    </citation>
    <scope>NUCLEOTIDE SEQUENCE [LARGE SCALE GENOMIC DNA]</scope>
    <source>
        <strain evidence="2 3">101-4-CHN</strain>
    </source>
</reference>
<gene>
    <name evidence="2" type="ORF">HMPREF0501_01095</name>
</gene>
<feature type="transmembrane region" description="Helical" evidence="1">
    <location>
        <begin position="36"/>
        <end position="54"/>
    </location>
</feature>
<proteinExistence type="predicted"/>
<feature type="transmembrane region" description="Helical" evidence="1">
    <location>
        <begin position="108"/>
        <end position="131"/>
    </location>
</feature>
<keyword evidence="1" id="KW-0472">Membrane</keyword>